<feature type="transmembrane region" description="Helical" evidence="6">
    <location>
        <begin position="156"/>
        <end position="176"/>
    </location>
</feature>
<evidence type="ECO:0000313" key="9">
    <source>
        <dbReference type="Proteomes" id="UP000483004"/>
    </source>
</evidence>
<dbReference type="OrthoDB" id="3281800at2"/>
<dbReference type="InterPro" id="IPR036259">
    <property type="entry name" value="MFS_trans_sf"/>
</dbReference>
<evidence type="ECO:0000313" key="8">
    <source>
        <dbReference type="EMBL" id="KAB2383434.1"/>
    </source>
</evidence>
<dbReference type="PROSITE" id="PS50850">
    <property type="entry name" value="MFS"/>
    <property type="match status" value="1"/>
</dbReference>
<keyword evidence="3 6" id="KW-0812">Transmembrane</keyword>
<dbReference type="Gene3D" id="1.20.1250.20">
    <property type="entry name" value="MFS general substrate transporter like domains"/>
    <property type="match status" value="1"/>
</dbReference>
<evidence type="ECO:0000256" key="1">
    <source>
        <dbReference type="ARBA" id="ARBA00004429"/>
    </source>
</evidence>
<feature type="transmembrane region" description="Helical" evidence="6">
    <location>
        <begin position="437"/>
        <end position="454"/>
    </location>
</feature>
<reference evidence="8 9" key="1">
    <citation type="submission" date="2019-09" db="EMBL/GenBank/DDBJ databases">
        <title>Actinomadura physcomitrii sp. nov., a novel actinomycete isolated from moss [Physcomitrium sphaericum (Ludw) Fuernr].</title>
        <authorList>
            <person name="Liu C."/>
            <person name="Zhuang X."/>
        </authorList>
    </citation>
    <scope>NUCLEOTIDE SEQUENCE [LARGE SCALE GENOMIC DNA]</scope>
    <source>
        <strain evidence="8 9">CYP1-1B</strain>
    </source>
</reference>
<keyword evidence="9" id="KW-1185">Reference proteome</keyword>
<keyword evidence="5 6" id="KW-0472">Membrane</keyword>
<keyword evidence="2" id="KW-0813">Transport</keyword>
<dbReference type="SUPFAM" id="SSF103473">
    <property type="entry name" value="MFS general substrate transporter"/>
    <property type="match status" value="1"/>
</dbReference>
<feature type="transmembrane region" description="Helical" evidence="6">
    <location>
        <begin position="315"/>
        <end position="334"/>
    </location>
</feature>
<dbReference type="AlphaFoldDB" id="A0A6L3VXT7"/>
<dbReference type="RefSeq" id="WP_151540163.1">
    <property type="nucleotide sequence ID" value="NZ_WBMR01000026.1"/>
</dbReference>
<feature type="domain" description="Major facilitator superfamily (MFS) profile" evidence="7">
    <location>
        <begin position="23"/>
        <end position="462"/>
    </location>
</feature>
<dbReference type="Gene3D" id="1.20.1720.10">
    <property type="entry name" value="Multidrug resistance protein D"/>
    <property type="match status" value="1"/>
</dbReference>
<feature type="transmembrane region" description="Helical" evidence="6">
    <location>
        <begin position="242"/>
        <end position="262"/>
    </location>
</feature>
<dbReference type="Proteomes" id="UP000483004">
    <property type="component" value="Unassembled WGS sequence"/>
</dbReference>
<gene>
    <name evidence="8" type="ORF">F9B16_12315</name>
</gene>
<evidence type="ECO:0000259" key="7">
    <source>
        <dbReference type="PROSITE" id="PS50850"/>
    </source>
</evidence>
<proteinExistence type="predicted"/>
<comment type="subcellular location">
    <subcellularLocation>
        <location evidence="1">Cell inner membrane</location>
        <topology evidence="1">Multi-pass membrane protein</topology>
    </subcellularLocation>
</comment>
<dbReference type="EMBL" id="WBMR01000026">
    <property type="protein sequence ID" value="KAB2383434.1"/>
    <property type="molecule type" value="Genomic_DNA"/>
</dbReference>
<feature type="transmembrane region" description="Helical" evidence="6">
    <location>
        <begin position="365"/>
        <end position="384"/>
    </location>
</feature>
<dbReference type="GO" id="GO:0022857">
    <property type="term" value="F:transmembrane transporter activity"/>
    <property type="evidence" value="ECO:0007669"/>
    <property type="project" value="InterPro"/>
</dbReference>
<accession>A0A6L3VXT7</accession>
<feature type="transmembrane region" description="Helical" evidence="6">
    <location>
        <begin position="283"/>
        <end position="303"/>
    </location>
</feature>
<keyword evidence="4 6" id="KW-1133">Transmembrane helix</keyword>
<feature type="transmembrane region" description="Helical" evidence="6">
    <location>
        <begin position="405"/>
        <end position="425"/>
    </location>
</feature>
<evidence type="ECO:0000256" key="3">
    <source>
        <dbReference type="ARBA" id="ARBA00022692"/>
    </source>
</evidence>
<feature type="transmembrane region" description="Helical" evidence="6">
    <location>
        <begin position="89"/>
        <end position="109"/>
    </location>
</feature>
<evidence type="ECO:0000256" key="6">
    <source>
        <dbReference type="SAM" id="Phobius"/>
    </source>
</evidence>
<evidence type="ECO:0000256" key="2">
    <source>
        <dbReference type="ARBA" id="ARBA00022448"/>
    </source>
</evidence>
<evidence type="ECO:0000256" key="4">
    <source>
        <dbReference type="ARBA" id="ARBA00022989"/>
    </source>
</evidence>
<feature type="transmembrane region" description="Helical" evidence="6">
    <location>
        <begin position="115"/>
        <end position="135"/>
    </location>
</feature>
<dbReference type="PANTHER" id="PTHR23501">
    <property type="entry name" value="MAJOR FACILITATOR SUPERFAMILY"/>
    <property type="match status" value="1"/>
</dbReference>
<feature type="transmembrane region" description="Helical" evidence="6">
    <location>
        <begin position="341"/>
        <end position="359"/>
    </location>
</feature>
<comment type="caution">
    <text evidence="8">The sequence shown here is derived from an EMBL/GenBank/DDBJ whole genome shotgun (WGS) entry which is preliminary data.</text>
</comment>
<organism evidence="8 9">
    <name type="scientific">Actinomadura montaniterrae</name>
    <dbReference type="NCBI Taxonomy" id="1803903"/>
    <lineage>
        <taxon>Bacteria</taxon>
        <taxon>Bacillati</taxon>
        <taxon>Actinomycetota</taxon>
        <taxon>Actinomycetes</taxon>
        <taxon>Streptosporangiales</taxon>
        <taxon>Thermomonosporaceae</taxon>
        <taxon>Actinomadura</taxon>
    </lineage>
</organism>
<dbReference type="Pfam" id="PF07690">
    <property type="entry name" value="MFS_1"/>
    <property type="match status" value="1"/>
</dbReference>
<dbReference type="PANTHER" id="PTHR23501:SF191">
    <property type="entry name" value="VACUOLAR BASIC AMINO ACID TRANSPORTER 4"/>
    <property type="match status" value="1"/>
</dbReference>
<feature type="transmembrane region" description="Helical" evidence="6">
    <location>
        <begin position="212"/>
        <end position="236"/>
    </location>
</feature>
<name>A0A6L3VXT7_9ACTN</name>
<evidence type="ECO:0000256" key="5">
    <source>
        <dbReference type="ARBA" id="ARBA00023136"/>
    </source>
</evidence>
<protein>
    <submittedName>
        <fullName evidence="8">Multidrug efflux MFS transporter</fullName>
    </submittedName>
</protein>
<dbReference type="InterPro" id="IPR011701">
    <property type="entry name" value="MFS"/>
</dbReference>
<dbReference type="GO" id="GO:0005886">
    <property type="term" value="C:plasma membrane"/>
    <property type="evidence" value="ECO:0007669"/>
    <property type="project" value="UniProtKB-SubCell"/>
</dbReference>
<dbReference type="InterPro" id="IPR020846">
    <property type="entry name" value="MFS_dom"/>
</dbReference>
<feature type="transmembrane region" description="Helical" evidence="6">
    <location>
        <begin position="182"/>
        <end position="200"/>
    </location>
</feature>
<sequence length="463" mass="47761">MTGTKIASPVGEAGPRPVFGARFVTAVSFGSVLNPVNSSIIAVALVAIGQAFGAGADRTTWLVSALYLATAVGQPTMGRLADRLGPRRVYLAGTALVGAGGLVGCLGWSLPALVAARVVIGLGTSAAYPAAMAMVRRRARRLHGGTPDGVLSALAIAGQVTMAVGPPLGGLLIAAGGWRMTFLINIPLAAAGMAAALVWLPKDDPRAPGASLWRALDPAGVLLFTGALTALLVFLMDLADPRWWLLCASLALLAALTAWELRAEAPFIDLRMLAHNRALTTTYLRYGATMLVTYCFVYGWTLWLEQATGRSASAAGLLMLPSFIVATAVSAFAARRRVWPSLVAGAAALALGCGGLLLLGRHTPLWALLLVSVTFGVQNGLNIVTNQAAMYAQAPAEQTGAAAGLLRTFMYLGAIASASMIGLAYGPRATDAGLHRLAAVLTVVALTLLAVTAIDRTLAKTSE</sequence>